<accession>A0ACC1NYJ8</accession>
<evidence type="ECO:0000313" key="1">
    <source>
        <dbReference type="EMBL" id="KAJ2983561.1"/>
    </source>
</evidence>
<name>A0ACC1NYJ8_9HYPO</name>
<comment type="caution">
    <text evidence="1">The sequence shown here is derived from an EMBL/GenBank/DDBJ whole genome shotgun (WGS) entry which is preliminary data.</text>
</comment>
<protein>
    <submittedName>
        <fullName evidence="1">Uncharacterized protein</fullName>
    </submittedName>
</protein>
<dbReference type="Proteomes" id="UP001143910">
    <property type="component" value="Unassembled WGS sequence"/>
</dbReference>
<sequence length="519" mass="57004">MWFPVYRLAITASVVATASALLPQDIPTDLPVSSLLSTAQTLLARGETNEAIIYYDTAIARDPNNYLTLFKRATAFLSLGRSNQATDDFNKVLALKPGFHGAHVQLAKIRSKTADWDGARADYVAAEKLEDSPELVELAVAEAAAAAAVAAVKDKSWDDCVSNAGTAIVIASRSLALRQMRSICRFERGEIEEGMGDLQHVLHLRPGDTSPHVVISATSFYALGDLDNGLTQIRKCLHSDPDSKICKRLHKQEKTVQKGINRAVGQLNKGQTTTAGRTLVGTEDEPGLITLVQEQTEELRNTGSIPEKAPFKLYERLIDMTCQAYSEATHKNVDKYCSEALELNPESFWGLLHSAKVLLKKDEFEAAINTLENASELHPDKRDKLNPVMNKAQLALKRSKTKDYYKVLGVANDADERQIKSAYRKASKQYHPDKAHKLGVTKEEAEKKMAAINEAYEVLGNAELRARFDRGDDPNSQERGNPFQGSPFGGGGQPFMFQHGGGQHEFKFNFPGGGGPFGF</sequence>
<evidence type="ECO:0000313" key="2">
    <source>
        <dbReference type="Proteomes" id="UP001143910"/>
    </source>
</evidence>
<reference evidence="1" key="1">
    <citation type="submission" date="2022-08" db="EMBL/GenBank/DDBJ databases">
        <title>Genome Sequence of Lecanicillium fungicola.</title>
        <authorList>
            <person name="Buettner E."/>
        </authorList>
    </citation>
    <scope>NUCLEOTIDE SEQUENCE</scope>
    <source>
        <strain evidence="1">Babe33</strain>
    </source>
</reference>
<organism evidence="1 2">
    <name type="scientific">Zarea fungicola</name>
    <dbReference type="NCBI Taxonomy" id="93591"/>
    <lineage>
        <taxon>Eukaryota</taxon>
        <taxon>Fungi</taxon>
        <taxon>Dikarya</taxon>
        <taxon>Ascomycota</taxon>
        <taxon>Pezizomycotina</taxon>
        <taxon>Sordariomycetes</taxon>
        <taxon>Hypocreomycetidae</taxon>
        <taxon>Hypocreales</taxon>
        <taxon>Cordycipitaceae</taxon>
        <taxon>Zarea</taxon>
    </lineage>
</organism>
<gene>
    <name evidence="1" type="ORF">NQ176_g592</name>
</gene>
<keyword evidence="2" id="KW-1185">Reference proteome</keyword>
<proteinExistence type="predicted"/>
<dbReference type="EMBL" id="JANJQO010000024">
    <property type="protein sequence ID" value="KAJ2983561.1"/>
    <property type="molecule type" value="Genomic_DNA"/>
</dbReference>